<gene>
    <name evidence="7" type="ORF">GCM10023184_44620</name>
</gene>
<evidence type="ECO:0000256" key="5">
    <source>
        <dbReference type="ARBA" id="ARBA00022842"/>
    </source>
</evidence>
<keyword evidence="3" id="KW-0547">Nucleotide-binding</keyword>
<dbReference type="InterPro" id="IPR016185">
    <property type="entry name" value="PreATP-grasp_dom_sf"/>
</dbReference>
<proteinExistence type="predicted"/>
<evidence type="ECO:0000256" key="3">
    <source>
        <dbReference type="ARBA" id="ARBA00022741"/>
    </source>
</evidence>
<keyword evidence="8" id="KW-1185">Reference proteome</keyword>
<evidence type="ECO:0000256" key="1">
    <source>
        <dbReference type="ARBA" id="ARBA00022598"/>
    </source>
</evidence>
<evidence type="ECO:0000256" key="2">
    <source>
        <dbReference type="ARBA" id="ARBA00022723"/>
    </source>
</evidence>
<reference evidence="8" key="1">
    <citation type="journal article" date="2019" name="Int. J. Syst. Evol. Microbiol.">
        <title>The Global Catalogue of Microorganisms (GCM) 10K type strain sequencing project: providing services to taxonomists for standard genome sequencing and annotation.</title>
        <authorList>
            <consortium name="The Broad Institute Genomics Platform"/>
            <consortium name="The Broad Institute Genome Sequencing Center for Infectious Disease"/>
            <person name="Wu L."/>
            <person name="Ma J."/>
        </authorList>
    </citation>
    <scope>NUCLEOTIDE SEQUENCE [LARGE SCALE GENOMIC DNA]</scope>
    <source>
        <strain evidence="8">JCM 17919</strain>
    </source>
</reference>
<name>A0ABP8HSY3_9BACT</name>
<dbReference type="SUPFAM" id="SSF56059">
    <property type="entry name" value="Glutathione synthetase ATP-binding domain-like"/>
    <property type="match status" value="1"/>
</dbReference>
<dbReference type="InterPro" id="IPR005494">
    <property type="entry name" value="GSPS_pre-ATP-grasp-like_dom"/>
</dbReference>
<keyword evidence="4" id="KW-0067">ATP-binding</keyword>
<dbReference type="EMBL" id="BAABGY010000018">
    <property type="protein sequence ID" value="GAA4343928.1"/>
    <property type="molecule type" value="Genomic_DNA"/>
</dbReference>
<accession>A0ABP8HSY3</accession>
<evidence type="ECO:0000259" key="6">
    <source>
        <dbReference type="Pfam" id="PF03738"/>
    </source>
</evidence>
<keyword evidence="1" id="KW-0436">Ligase</keyword>
<evidence type="ECO:0000313" key="8">
    <source>
        <dbReference type="Proteomes" id="UP001501725"/>
    </source>
</evidence>
<dbReference type="SUPFAM" id="SSF52440">
    <property type="entry name" value="PreATP-grasp domain"/>
    <property type="match status" value="1"/>
</dbReference>
<dbReference type="RefSeq" id="WP_345258222.1">
    <property type="nucleotide sequence ID" value="NZ_BAABGY010000018.1"/>
</dbReference>
<evidence type="ECO:0000256" key="4">
    <source>
        <dbReference type="ARBA" id="ARBA00022840"/>
    </source>
</evidence>
<feature type="domain" description="Glutathionylspermidine synthase pre-ATP-grasp-like" evidence="6">
    <location>
        <begin position="12"/>
        <end position="373"/>
    </location>
</feature>
<dbReference type="Pfam" id="PF03738">
    <property type="entry name" value="GSP_synth"/>
    <property type="match status" value="1"/>
</dbReference>
<dbReference type="Gene3D" id="3.30.1490.330">
    <property type="match status" value="1"/>
</dbReference>
<evidence type="ECO:0000313" key="7">
    <source>
        <dbReference type="EMBL" id="GAA4343928.1"/>
    </source>
</evidence>
<protein>
    <submittedName>
        <fullName evidence="7">Glutathionylspermidine synthase family protein</fullName>
    </submittedName>
</protein>
<keyword evidence="2" id="KW-0479">Metal-binding</keyword>
<organism evidence="7 8">
    <name type="scientific">Flaviaesturariibacter amylovorans</name>
    <dbReference type="NCBI Taxonomy" id="1084520"/>
    <lineage>
        <taxon>Bacteria</taxon>
        <taxon>Pseudomonadati</taxon>
        <taxon>Bacteroidota</taxon>
        <taxon>Chitinophagia</taxon>
        <taxon>Chitinophagales</taxon>
        <taxon>Chitinophagaceae</taxon>
        <taxon>Flaviaestuariibacter</taxon>
    </lineage>
</organism>
<comment type="caution">
    <text evidence="7">The sequence shown here is derived from an EMBL/GenBank/DDBJ whole genome shotgun (WGS) entry which is preliminary data.</text>
</comment>
<keyword evidence="5" id="KW-0460">Magnesium</keyword>
<dbReference type="Proteomes" id="UP001501725">
    <property type="component" value="Unassembled WGS sequence"/>
</dbReference>
<sequence>MQRIITEPRNGWQAEVEKLGFGFHSTEVPYWDESVYYSFSMEEVLQLERATGELWTMCLDAVQHVIDERRYKEFAIPEWIVPYLEHSWNEDHPAIYGRFDLCFRNGQVKLLEFNADTPTSLYEAGIVQWFWLKDKDDTKDQFNSIHEKLIDYWKYLKAYLRPGPVHFTCLKETLEDLTNTEYLRDCAIQAGHETKLVFIDDIGWDGQQFVDMEGGPIRNLFKLYPWEWLVTEDFGRNIGQDVHRAFWIEPAWKMILSNKAILAVLWELYPDHPLLLPAYFEPGKLRNFVKKPILGREGANINIVREGQLLQHTEGHYGKEGYIFQELFELPEFDGHYPVIGSWVIGQEPAGMGIREAESLVTDNKSRFVPHVIGPLSPQGGT</sequence>